<dbReference type="SUPFAM" id="SSF55550">
    <property type="entry name" value="SH2 domain"/>
    <property type="match status" value="1"/>
</dbReference>
<keyword evidence="3" id="KW-1185">Reference proteome</keyword>
<protein>
    <submittedName>
        <fullName evidence="4">Tensin-4-like</fullName>
    </submittedName>
</protein>
<dbReference type="PROSITE" id="PS50001">
    <property type="entry name" value="SH2"/>
    <property type="match status" value="1"/>
</dbReference>
<feature type="domain" description="SH2" evidence="2">
    <location>
        <begin position="12"/>
        <end position="119"/>
    </location>
</feature>
<organism evidence="3 4">
    <name type="scientific">Limulus polyphemus</name>
    <name type="common">Atlantic horseshoe crab</name>
    <dbReference type="NCBI Taxonomy" id="6850"/>
    <lineage>
        <taxon>Eukaryota</taxon>
        <taxon>Metazoa</taxon>
        <taxon>Ecdysozoa</taxon>
        <taxon>Arthropoda</taxon>
        <taxon>Chelicerata</taxon>
        <taxon>Merostomata</taxon>
        <taxon>Xiphosura</taxon>
        <taxon>Limulidae</taxon>
        <taxon>Limulus</taxon>
    </lineage>
</organism>
<dbReference type="PANTHER" id="PTHR15832:SF2">
    <property type="entry name" value="SH2 DOMAIN-CONTAINING PROTEIN"/>
    <property type="match status" value="1"/>
</dbReference>
<dbReference type="Proteomes" id="UP000694941">
    <property type="component" value="Unplaced"/>
</dbReference>
<evidence type="ECO:0000259" key="2">
    <source>
        <dbReference type="PROSITE" id="PS50001"/>
    </source>
</evidence>
<accession>A0ABM1RXW1</accession>
<proteinExistence type="predicted"/>
<name>A0ABM1RXW1_LIMPO</name>
<dbReference type="InterPro" id="IPR036860">
    <property type="entry name" value="SH2_dom_sf"/>
</dbReference>
<dbReference type="GeneID" id="111083815"/>
<dbReference type="SMART" id="SM00252">
    <property type="entry name" value="SH2"/>
    <property type="match status" value="1"/>
</dbReference>
<reference evidence="4" key="1">
    <citation type="submission" date="2025-08" db="UniProtKB">
        <authorList>
            <consortium name="RefSeq"/>
        </authorList>
    </citation>
    <scope>IDENTIFICATION</scope>
    <source>
        <tissue evidence="4">Muscle</tissue>
    </source>
</reference>
<dbReference type="RefSeq" id="XP_022236216.1">
    <property type="nucleotide sequence ID" value="XM_022380508.1"/>
</dbReference>
<evidence type="ECO:0000313" key="4">
    <source>
        <dbReference type="RefSeq" id="XP_022236216.1"/>
    </source>
</evidence>
<dbReference type="Pfam" id="PF00017">
    <property type="entry name" value="SH2"/>
    <property type="match status" value="1"/>
</dbReference>
<dbReference type="PANTHER" id="PTHR15832">
    <property type="entry name" value="SHC (SRC HOMOLOGY DOMAIN C-TERMINAL) ADAPTOR HOMOLOG"/>
    <property type="match status" value="1"/>
</dbReference>
<sequence>MSEEKELCSAAWFQAGIPREIVLEVLTNEPVGSFMVRKSASKPDCYALSLRVPRTFQPSGIAHYLILKTIRGYKIKGFTKEFATLSALITHHSVMPEILPCPLLLSRYNNIWQRLNCPEDLVDINQDPSCNLLEFRKALADLNF</sequence>
<dbReference type="Gene3D" id="3.30.505.10">
    <property type="entry name" value="SH2 domain"/>
    <property type="match status" value="1"/>
</dbReference>
<dbReference type="InterPro" id="IPR000980">
    <property type="entry name" value="SH2"/>
</dbReference>
<evidence type="ECO:0000313" key="3">
    <source>
        <dbReference type="Proteomes" id="UP000694941"/>
    </source>
</evidence>
<gene>
    <name evidence="4" type="primary">LOC111083815</name>
</gene>
<evidence type="ECO:0000256" key="1">
    <source>
        <dbReference type="PROSITE-ProRule" id="PRU00191"/>
    </source>
</evidence>
<dbReference type="PRINTS" id="PR00401">
    <property type="entry name" value="SH2DOMAIN"/>
</dbReference>
<keyword evidence="1" id="KW-0727">SH2 domain</keyword>